<reference evidence="1 2" key="1">
    <citation type="submission" date="2015-08" db="EMBL/GenBank/DDBJ databases">
        <title>Next Generation Sequencing and Analysis of the Genome of Puccinia sorghi L Schw, the Causal Agent of Maize Common Rust.</title>
        <authorList>
            <person name="Rochi L."/>
            <person name="Burguener G."/>
            <person name="Darino M."/>
            <person name="Turjanski A."/>
            <person name="Kreff E."/>
            <person name="Dieguez M.J."/>
            <person name="Sacco F."/>
        </authorList>
    </citation>
    <scope>NUCLEOTIDE SEQUENCE [LARGE SCALE GENOMIC DNA]</scope>
    <source>
        <strain evidence="1 2">RO10H11247</strain>
    </source>
</reference>
<evidence type="ECO:0000313" key="2">
    <source>
        <dbReference type="Proteomes" id="UP000037035"/>
    </source>
</evidence>
<sequence>DLKVVTLICVSFWSENSTETNAPIGLQVLDSDLIPSTHVEEDLKNHYVDLWDSCNCGSWIFLQSLGIPSQYLIYKKYNTLMIKNIHKFHTAMLIHCIRWILMGKKYDNLKENIPELKSKEIKMRSSPQLSNLLLKFSNFSTIFEGHLAMNNGDIGRLMTGAVISQGVKKLTQFSIQQPRMIILLNYFLLHGLSKLIENSLLITPTGGQRHFVPKYHYLNCKTTCSTAYALMHSDCSEFTVTVPKHRYMQTCGAWMAAWLEHAAFQLQEWLKYFFCGKNINCLKYTYSVNLTLIFSGSLHSFSNLSKRSQLMQEKRILQSHKNHLDLKSINNCLGMGHQNNLCTTKTYFGEYQPPEVKNFFSGGLLKKFGNLHLNFGQEIFKIFKQKKSKLVTVMIL</sequence>
<accession>A0A0L6UI15</accession>
<dbReference type="AlphaFoldDB" id="A0A0L6UI15"/>
<dbReference type="EMBL" id="LAVV01011128">
    <property type="protein sequence ID" value="KNZ48163.1"/>
    <property type="molecule type" value="Genomic_DNA"/>
</dbReference>
<keyword evidence="2" id="KW-1185">Reference proteome</keyword>
<organism evidence="1 2">
    <name type="scientific">Puccinia sorghi</name>
    <dbReference type="NCBI Taxonomy" id="27349"/>
    <lineage>
        <taxon>Eukaryota</taxon>
        <taxon>Fungi</taxon>
        <taxon>Dikarya</taxon>
        <taxon>Basidiomycota</taxon>
        <taxon>Pucciniomycotina</taxon>
        <taxon>Pucciniomycetes</taxon>
        <taxon>Pucciniales</taxon>
        <taxon>Pucciniaceae</taxon>
        <taxon>Puccinia</taxon>
    </lineage>
</organism>
<proteinExistence type="predicted"/>
<dbReference type="OrthoDB" id="2505744at2759"/>
<dbReference type="VEuPathDB" id="FungiDB:VP01_5869g1"/>
<protein>
    <submittedName>
        <fullName evidence="1">Uncharacterized protein</fullName>
    </submittedName>
</protein>
<evidence type="ECO:0000313" key="1">
    <source>
        <dbReference type="EMBL" id="KNZ48163.1"/>
    </source>
</evidence>
<name>A0A0L6UI15_9BASI</name>
<gene>
    <name evidence="1" type="ORF">VP01_5869g1</name>
</gene>
<dbReference type="STRING" id="27349.A0A0L6UI15"/>
<comment type="caution">
    <text evidence="1">The sequence shown here is derived from an EMBL/GenBank/DDBJ whole genome shotgun (WGS) entry which is preliminary data.</text>
</comment>
<feature type="non-terminal residue" evidence="1">
    <location>
        <position position="1"/>
    </location>
</feature>
<dbReference type="Proteomes" id="UP000037035">
    <property type="component" value="Unassembled WGS sequence"/>
</dbReference>